<dbReference type="InterPro" id="IPR006121">
    <property type="entry name" value="HMA_dom"/>
</dbReference>
<dbReference type="PANTHER" id="PTHR46594:SF4">
    <property type="entry name" value="P-TYPE CATION-TRANSPORTING ATPASE"/>
    <property type="match status" value="1"/>
</dbReference>
<keyword evidence="5" id="KW-1185">Reference proteome</keyword>
<evidence type="ECO:0000313" key="4">
    <source>
        <dbReference type="EMBL" id="VDP48670.1"/>
    </source>
</evidence>
<keyword evidence="2" id="KW-0406">Ion transport</keyword>
<dbReference type="GO" id="GO:0006825">
    <property type="term" value="P:copper ion transport"/>
    <property type="evidence" value="ECO:0007669"/>
    <property type="project" value="UniProtKB-KW"/>
</dbReference>
<dbReference type="InterPro" id="IPR017969">
    <property type="entry name" value="Heavy-metal-associated_CS"/>
</dbReference>
<dbReference type="AlphaFoldDB" id="A0A183J9B2"/>
<dbReference type="PRINTS" id="PR00942">
    <property type="entry name" value="CUATPASEI"/>
</dbReference>
<dbReference type="Proteomes" id="UP000270296">
    <property type="component" value="Unassembled WGS sequence"/>
</dbReference>
<dbReference type="WBParaSite" id="SBAD_0001286801-mRNA-1">
    <property type="protein sequence ID" value="SBAD_0001286801-mRNA-1"/>
    <property type="gene ID" value="SBAD_0001286801"/>
</dbReference>
<evidence type="ECO:0000256" key="2">
    <source>
        <dbReference type="ARBA" id="ARBA00022796"/>
    </source>
</evidence>
<protein>
    <submittedName>
        <fullName evidence="6">HMA domain-containing protein</fullName>
    </submittedName>
</protein>
<dbReference type="Gene3D" id="3.30.70.100">
    <property type="match status" value="2"/>
</dbReference>
<dbReference type="PROSITE" id="PS01047">
    <property type="entry name" value="HMA_1"/>
    <property type="match status" value="1"/>
</dbReference>
<keyword evidence="2" id="KW-0813">Transport</keyword>
<keyword evidence="2" id="KW-0187">Copper transport</keyword>
<keyword evidence="2" id="KW-0186">Copper</keyword>
<name>A0A183J9B2_9BILA</name>
<gene>
    <name evidence="4" type="ORF">SBAD_LOCUS12460</name>
</gene>
<evidence type="ECO:0000256" key="1">
    <source>
        <dbReference type="ARBA" id="ARBA00022723"/>
    </source>
</evidence>
<dbReference type="OrthoDB" id="432719at2759"/>
<evidence type="ECO:0000313" key="6">
    <source>
        <dbReference type="WBParaSite" id="SBAD_0001286801-mRNA-1"/>
    </source>
</evidence>
<dbReference type="SUPFAM" id="SSF55008">
    <property type="entry name" value="HMA, heavy metal-associated domain"/>
    <property type="match status" value="2"/>
</dbReference>
<evidence type="ECO:0000259" key="3">
    <source>
        <dbReference type="PROSITE" id="PS50846"/>
    </source>
</evidence>
<reference evidence="6" key="1">
    <citation type="submission" date="2016-06" db="UniProtKB">
        <authorList>
            <consortium name="WormBaseParasite"/>
        </authorList>
    </citation>
    <scope>IDENTIFICATION</scope>
</reference>
<dbReference type="CDD" id="cd00371">
    <property type="entry name" value="HMA"/>
    <property type="match status" value="2"/>
</dbReference>
<dbReference type="PROSITE" id="PS50846">
    <property type="entry name" value="HMA_2"/>
    <property type="match status" value="1"/>
</dbReference>
<feature type="domain" description="HMA" evidence="3">
    <location>
        <begin position="55"/>
        <end position="123"/>
    </location>
</feature>
<dbReference type="GO" id="GO:0046872">
    <property type="term" value="F:metal ion binding"/>
    <property type="evidence" value="ECO:0007669"/>
    <property type="project" value="UniProtKB-KW"/>
</dbReference>
<organism evidence="6">
    <name type="scientific">Soboliphyme baturini</name>
    <dbReference type="NCBI Taxonomy" id="241478"/>
    <lineage>
        <taxon>Eukaryota</taxon>
        <taxon>Metazoa</taxon>
        <taxon>Ecdysozoa</taxon>
        <taxon>Nematoda</taxon>
        <taxon>Enoplea</taxon>
        <taxon>Dorylaimia</taxon>
        <taxon>Dioctophymatida</taxon>
        <taxon>Dioctophymatoidea</taxon>
        <taxon>Soboliphymatidae</taxon>
        <taxon>Soboliphyme</taxon>
    </lineage>
</organism>
<dbReference type="InterPro" id="IPR036163">
    <property type="entry name" value="HMA_dom_sf"/>
</dbReference>
<accession>A0A183J9B2</accession>
<dbReference type="Pfam" id="PF00403">
    <property type="entry name" value="HMA"/>
    <property type="match status" value="1"/>
</dbReference>
<evidence type="ECO:0000313" key="5">
    <source>
        <dbReference type="Proteomes" id="UP000270296"/>
    </source>
</evidence>
<keyword evidence="1" id="KW-0479">Metal-binding</keyword>
<dbReference type="PANTHER" id="PTHR46594">
    <property type="entry name" value="P-TYPE CATION-TRANSPORTING ATPASE"/>
    <property type="match status" value="1"/>
</dbReference>
<reference evidence="4 5" key="2">
    <citation type="submission" date="2018-11" db="EMBL/GenBank/DDBJ databases">
        <authorList>
            <consortium name="Pathogen Informatics"/>
        </authorList>
    </citation>
    <scope>NUCLEOTIDE SEQUENCE [LARGE SCALE GENOMIC DNA]</scope>
</reference>
<dbReference type="FunFam" id="3.30.70.100:FF:000001">
    <property type="entry name" value="ATPase copper transporting beta"/>
    <property type="match status" value="1"/>
</dbReference>
<dbReference type="EMBL" id="UZAM01017884">
    <property type="protein sequence ID" value="VDP48670.1"/>
    <property type="molecule type" value="Genomic_DNA"/>
</dbReference>
<sequence>MGVHQIKRSFESVLHADPGASLFVIPCKSPVPNPPLHALTLVGKKSILFASCVWRRCKLSVKGMSCSSCVAHIENAVLKLVVFGVKRVSVSLLTETADIFYRPSETDPQIIAQKIESMGFDAKVIDADVVDESILKLSITGIGDPESALLIEKVVSSITGVYSSSVSFDNGTGKFVYDSATCGPRTIFNAVKVSSYILLEAVRSLVKCFITDRIWDTPS</sequence>
<proteinExistence type="predicted"/>